<dbReference type="RefSeq" id="WP_101832866.1">
    <property type="nucleotide sequence ID" value="NZ_FZMO01000247.1"/>
</dbReference>
<sequence length="128" mass="14391">MFRTYCAQYASGAAAAVPALLPQVYLHYDPYTRRERGPDGGIIKRERMDFLLLLPGRVRVVLEVDGQQHYAQDGQPSPKLYSEMMAEDRKLRLAGYEVYRFGGHELTGSGAEALLQQFFADLLARHAG</sequence>
<accession>A0A2I2KUM2</accession>
<reference evidence="1 2" key="1">
    <citation type="submission" date="2017-06" db="EMBL/GenBank/DDBJ databases">
        <authorList>
            <person name="Kim H.J."/>
            <person name="Triplett B.A."/>
        </authorList>
    </citation>
    <scope>NUCLEOTIDE SEQUENCE [LARGE SCALE GENOMIC DNA]</scope>
    <source>
        <strain evidence="1">FRACA_ARgP5</strain>
    </source>
</reference>
<dbReference type="Proteomes" id="UP000234331">
    <property type="component" value="Unassembled WGS sequence"/>
</dbReference>
<evidence type="ECO:0000313" key="1">
    <source>
        <dbReference type="EMBL" id="SNQ49360.1"/>
    </source>
</evidence>
<protein>
    <recommendedName>
        <fullName evidence="3">DUF559 domain-containing protein</fullName>
    </recommendedName>
</protein>
<name>A0A2I2KUM2_9ACTN</name>
<organism evidence="1 2">
    <name type="scientific">Frankia canadensis</name>
    <dbReference type="NCBI Taxonomy" id="1836972"/>
    <lineage>
        <taxon>Bacteria</taxon>
        <taxon>Bacillati</taxon>
        <taxon>Actinomycetota</taxon>
        <taxon>Actinomycetes</taxon>
        <taxon>Frankiales</taxon>
        <taxon>Frankiaceae</taxon>
        <taxon>Frankia</taxon>
    </lineage>
</organism>
<dbReference type="OrthoDB" id="7061676at2"/>
<keyword evidence="2" id="KW-1185">Reference proteome</keyword>
<evidence type="ECO:0000313" key="2">
    <source>
        <dbReference type="Proteomes" id="UP000234331"/>
    </source>
</evidence>
<dbReference type="EMBL" id="FZMO01000247">
    <property type="protein sequence ID" value="SNQ49360.1"/>
    <property type="molecule type" value="Genomic_DNA"/>
</dbReference>
<proteinExistence type="predicted"/>
<dbReference type="AlphaFoldDB" id="A0A2I2KUM2"/>
<evidence type="ECO:0008006" key="3">
    <source>
        <dbReference type="Google" id="ProtNLM"/>
    </source>
</evidence>
<gene>
    <name evidence="1" type="ORF">FRACA_3200012</name>
</gene>